<dbReference type="Pfam" id="PF18557">
    <property type="entry name" value="NepR"/>
    <property type="match status" value="1"/>
</dbReference>
<gene>
    <name evidence="2" type="ORF">KUH32_01205</name>
</gene>
<comment type="caution">
    <text evidence="2">The sequence shown here is derived from an EMBL/GenBank/DDBJ whole genome shotgun (WGS) entry which is preliminary data.</text>
</comment>
<dbReference type="RefSeq" id="WP_217776246.1">
    <property type="nucleotide sequence ID" value="NZ_JAHRWL010000001.1"/>
</dbReference>
<dbReference type="InterPro" id="IPR041649">
    <property type="entry name" value="NepR"/>
</dbReference>
<evidence type="ECO:0000313" key="2">
    <source>
        <dbReference type="EMBL" id="MBV2358379.1"/>
    </source>
</evidence>
<evidence type="ECO:0000313" key="3">
    <source>
        <dbReference type="Proteomes" id="UP001166293"/>
    </source>
</evidence>
<sequence>MNNVNRKEPKSKVVEEIDRNLKKAFEEMANEPVPQRFTDLLAQLKQAEAQGKGEETGNDD</sequence>
<keyword evidence="3" id="KW-1185">Reference proteome</keyword>
<reference evidence="2" key="1">
    <citation type="submission" date="2021-06" db="EMBL/GenBank/DDBJ databases">
        <title>Thalassococcus sp. CAU 1522 isolated from sea sand, Republic of Korea.</title>
        <authorList>
            <person name="Kim W."/>
        </authorList>
    </citation>
    <scope>NUCLEOTIDE SEQUENCE</scope>
    <source>
        <strain evidence="2">CAU 1522</strain>
    </source>
</reference>
<protein>
    <recommendedName>
        <fullName evidence="1">Anti-sigma factor NepR domain-containing protein</fullName>
    </recommendedName>
</protein>
<dbReference type="Proteomes" id="UP001166293">
    <property type="component" value="Unassembled WGS sequence"/>
</dbReference>
<dbReference type="EMBL" id="JAHRWL010000001">
    <property type="protein sequence ID" value="MBV2358379.1"/>
    <property type="molecule type" value="Genomic_DNA"/>
</dbReference>
<organism evidence="2 3">
    <name type="scientific">Thalassococcus arenae</name>
    <dbReference type="NCBI Taxonomy" id="2851652"/>
    <lineage>
        <taxon>Bacteria</taxon>
        <taxon>Pseudomonadati</taxon>
        <taxon>Pseudomonadota</taxon>
        <taxon>Alphaproteobacteria</taxon>
        <taxon>Rhodobacterales</taxon>
        <taxon>Roseobacteraceae</taxon>
        <taxon>Thalassococcus</taxon>
    </lineage>
</organism>
<evidence type="ECO:0000259" key="1">
    <source>
        <dbReference type="Pfam" id="PF18557"/>
    </source>
</evidence>
<accession>A0ABS6N2Y8</accession>
<feature type="domain" description="Anti-sigma factor NepR" evidence="1">
    <location>
        <begin position="16"/>
        <end position="48"/>
    </location>
</feature>
<proteinExistence type="predicted"/>
<name>A0ABS6N2Y8_9RHOB</name>